<evidence type="ECO:0000256" key="2">
    <source>
        <dbReference type="SAM" id="Phobius"/>
    </source>
</evidence>
<keyword evidence="2" id="KW-0472">Membrane</keyword>
<keyword evidence="2" id="KW-1133">Transmembrane helix</keyword>
<feature type="transmembrane region" description="Helical" evidence="2">
    <location>
        <begin position="30"/>
        <end position="50"/>
    </location>
</feature>
<dbReference type="Proteomes" id="UP000590740">
    <property type="component" value="Unassembled WGS sequence"/>
</dbReference>
<gene>
    <name evidence="3" type="ORF">HNQ65_002054</name>
</gene>
<feature type="compositionally biased region" description="Pro residues" evidence="1">
    <location>
        <begin position="8"/>
        <end position="19"/>
    </location>
</feature>
<dbReference type="EMBL" id="JACHIG010000003">
    <property type="protein sequence ID" value="MBB5032477.1"/>
    <property type="molecule type" value="Genomic_DNA"/>
</dbReference>
<organism evidence="3 4">
    <name type="scientific">Prosthecobacter vanneervenii</name>
    <dbReference type="NCBI Taxonomy" id="48466"/>
    <lineage>
        <taxon>Bacteria</taxon>
        <taxon>Pseudomonadati</taxon>
        <taxon>Verrucomicrobiota</taxon>
        <taxon>Verrucomicrobiia</taxon>
        <taxon>Verrucomicrobiales</taxon>
        <taxon>Verrucomicrobiaceae</taxon>
        <taxon>Prosthecobacter</taxon>
    </lineage>
</organism>
<name>A0A7W8DJV8_9BACT</name>
<keyword evidence="4" id="KW-1185">Reference proteome</keyword>
<feature type="region of interest" description="Disordered" evidence="1">
    <location>
        <begin position="1"/>
        <end position="22"/>
    </location>
</feature>
<accession>A0A7W8DJV8</accession>
<feature type="transmembrane region" description="Helical" evidence="2">
    <location>
        <begin position="56"/>
        <end position="77"/>
    </location>
</feature>
<keyword evidence="2" id="KW-0812">Transmembrane</keyword>
<dbReference type="AlphaFoldDB" id="A0A7W8DJV8"/>
<evidence type="ECO:0000313" key="3">
    <source>
        <dbReference type="EMBL" id="MBB5032477.1"/>
    </source>
</evidence>
<sequence length="84" mass="8719">MSEDLNPYQPPQAPAPTAPPRNRLTGCMRGSLGCGCFIPFVLFLIAGLSGDLGGPLFWPLLVLVGTVVGAAIGTLFAPRGKKPL</sequence>
<protein>
    <submittedName>
        <fullName evidence="3">Putative lipid-binding transport protein (Tim44 family)</fullName>
    </submittedName>
</protein>
<reference evidence="3 4" key="1">
    <citation type="submission" date="2020-08" db="EMBL/GenBank/DDBJ databases">
        <title>Genomic Encyclopedia of Type Strains, Phase IV (KMG-IV): sequencing the most valuable type-strain genomes for metagenomic binning, comparative biology and taxonomic classification.</title>
        <authorList>
            <person name="Goeker M."/>
        </authorList>
    </citation>
    <scope>NUCLEOTIDE SEQUENCE [LARGE SCALE GENOMIC DNA]</scope>
    <source>
        <strain evidence="3 4">DSM 12252</strain>
    </source>
</reference>
<evidence type="ECO:0000256" key="1">
    <source>
        <dbReference type="SAM" id="MobiDB-lite"/>
    </source>
</evidence>
<evidence type="ECO:0000313" key="4">
    <source>
        <dbReference type="Proteomes" id="UP000590740"/>
    </source>
</evidence>
<comment type="caution">
    <text evidence="3">The sequence shown here is derived from an EMBL/GenBank/DDBJ whole genome shotgun (WGS) entry which is preliminary data.</text>
</comment>
<proteinExistence type="predicted"/>